<evidence type="ECO:0000256" key="8">
    <source>
        <dbReference type="ARBA" id="ARBA00042142"/>
    </source>
</evidence>
<dbReference type="Proteomes" id="UP000694915">
    <property type="component" value="Chromosome 10"/>
</dbReference>
<sequence>MNACLLSLLCLLGALAVLAEGVTVQDGDLSFPLESVKQLKDLQEELKPPLVSHRRVAARLAQPVIPSLCSHSAFPEALKPLCQKPNAEEILRRLKAIAQDPNTCEICAYAACTGC</sequence>
<evidence type="ECO:0000256" key="4">
    <source>
        <dbReference type="ARBA" id="ARBA00022729"/>
    </source>
</evidence>
<reference evidence="11" key="1">
    <citation type="submission" date="2025-08" db="UniProtKB">
        <authorList>
            <consortium name="RefSeq"/>
        </authorList>
    </citation>
    <scope>IDENTIFICATION</scope>
</reference>
<dbReference type="GeneID" id="101993815"/>
<keyword evidence="10" id="KW-1185">Reference proteome</keyword>
<evidence type="ECO:0000313" key="11">
    <source>
        <dbReference type="RefSeq" id="XP_005353388.1"/>
    </source>
</evidence>
<keyword evidence="5" id="KW-1015">Disulfide bond</keyword>
<dbReference type="PRINTS" id="PR00774">
    <property type="entry name" value="GUANYLIN"/>
</dbReference>
<evidence type="ECO:0000256" key="6">
    <source>
        <dbReference type="ARBA" id="ARBA00037392"/>
    </source>
</evidence>
<feature type="chain" id="PRO_5047118312" description="Guanylin" evidence="9">
    <location>
        <begin position="20"/>
        <end position="115"/>
    </location>
</feature>
<dbReference type="PIRSF" id="PIRSF001849">
    <property type="entry name" value="Guanylin"/>
    <property type="match status" value="1"/>
</dbReference>
<feature type="signal peptide" evidence="9">
    <location>
        <begin position="1"/>
        <end position="19"/>
    </location>
</feature>
<dbReference type="Gene3D" id="3.90.1450.10">
    <property type="entry name" value="Guanylin"/>
    <property type="match status" value="1"/>
</dbReference>
<evidence type="ECO:0000256" key="5">
    <source>
        <dbReference type="ARBA" id="ARBA00023157"/>
    </source>
</evidence>
<evidence type="ECO:0000313" key="10">
    <source>
        <dbReference type="Proteomes" id="UP000694915"/>
    </source>
</evidence>
<evidence type="ECO:0000256" key="1">
    <source>
        <dbReference type="ARBA" id="ARBA00004613"/>
    </source>
</evidence>
<evidence type="ECO:0000256" key="9">
    <source>
        <dbReference type="SAM" id="SignalP"/>
    </source>
</evidence>
<evidence type="ECO:0000256" key="2">
    <source>
        <dbReference type="ARBA" id="ARBA00009883"/>
    </source>
</evidence>
<evidence type="ECO:0000256" key="7">
    <source>
        <dbReference type="ARBA" id="ARBA00041143"/>
    </source>
</evidence>
<gene>
    <name evidence="11" type="primary">Guca2a</name>
</gene>
<dbReference type="RefSeq" id="XP_005353388.1">
    <property type="nucleotide sequence ID" value="XM_005353331.2"/>
</dbReference>
<dbReference type="PANTHER" id="PTHR11318">
    <property type="entry name" value="GUANYLIN FAMILY MEMBER"/>
    <property type="match status" value="1"/>
</dbReference>
<dbReference type="InterPro" id="IPR000879">
    <property type="entry name" value="Guanylin"/>
</dbReference>
<name>A0ABM0KV40_MICOH</name>
<organism evidence="10 11">
    <name type="scientific">Microtus ochrogaster</name>
    <name type="common">Prairie vole</name>
    <dbReference type="NCBI Taxonomy" id="79684"/>
    <lineage>
        <taxon>Eukaryota</taxon>
        <taxon>Metazoa</taxon>
        <taxon>Chordata</taxon>
        <taxon>Craniata</taxon>
        <taxon>Vertebrata</taxon>
        <taxon>Euteleostomi</taxon>
        <taxon>Mammalia</taxon>
        <taxon>Eutheria</taxon>
        <taxon>Euarchontoglires</taxon>
        <taxon>Glires</taxon>
        <taxon>Rodentia</taxon>
        <taxon>Myomorpha</taxon>
        <taxon>Muroidea</taxon>
        <taxon>Cricetidae</taxon>
        <taxon>Arvicolinae</taxon>
        <taxon>Microtus</taxon>
    </lineage>
</organism>
<comment type="similarity">
    <text evidence="2">Belongs to the guanylin family.</text>
</comment>
<dbReference type="Pfam" id="PF02058">
    <property type="entry name" value="Guanylin"/>
    <property type="match status" value="1"/>
</dbReference>
<comment type="subcellular location">
    <subcellularLocation>
        <location evidence="1">Secreted</location>
    </subcellularLocation>
</comment>
<keyword evidence="4 9" id="KW-0732">Signal</keyword>
<comment type="function">
    <text evidence="6">Endogenous activator of intestinal guanylate cyclase. It stimulates this enzyme through the same receptor binding region as the heat-stable enterotoxins.</text>
</comment>
<evidence type="ECO:0000256" key="3">
    <source>
        <dbReference type="ARBA" id="ARBA00022525"/>
    </source>
</evidence>
<protein>
    <recommendedName>
        <fullName evidence="7">Guanylin</fullName>
    </recommendedName>
    <alternativeName>
        <fullName evidence="8">Guanylate cyclase activator 2A</fullName>
    </alternativeName>
</protein>
<dbReference type="SUPFAM" id="SSF89890">
    <property type="entry name" value="Proguanylin"/>
    <property type="match status" value="1"/>
</dbReference>
<proteinExistence type="inferred from homology"/>
<keyword evidence="3" id="KW-0964">Secreted</keyword>
<accession>A0ABM0KV40</accession>
<dbReference type="InterPro" id="IPR036382">
    <property type="entry name" value="Guanylin_sf"/>
</dbReference>
<dbReference type="PANTHER" id="PTHR11318:SF3">
    <property type="entry name" value="GUANYLIN"/>
    <property type="match status" value="1"/>
</dbReference>